<evidence type="ECO:0000256" key="1">
    <source>
        <dbReference type="ARBA" id="ARBA00004651"/>
    </source>
</evidence>
<evidence type="ECO:0000256" key="7">
    <source>
        <dbReference type="ARBA" id="ARBA00023136"/>
    </source>
</evidence>
<gene>
    <name evidence="12" type="ORF">B0T45_14505</name>
</gene>
<comment type="caution">
    <text evidence="12">The sequence shown here is derived from an EMBL/GenBank/DDBJ whole genome shotgun (WGS) entry which is preliminary data.</text>
</comment>
<reference evidence="12 13" key="1">
    <citation type="submission" date="2017-02" db="EMBL/GenBank/DDBJ databases">
        <title>Chromobacterium haemolyticum H5244.</title>
        <authorList>
            <person name="Gulvik C.A."/>
        </authorList>
    </citation>
    <scope>NUCLEOTIDE SEQUENCE [LARGE SCALE GENOMIC DNA]</scope>
    <source>
        <strain evidence="12 13">H5244</strain>
    </source>
</reference>
<dbReference type="Proteomes" id="UP000192721">
    <property type="component" value="Unassembled WGS sequence"/>
</dbReference>
<evidence type="ECO:0000256" key="11">
    <source>
        <dbReference type="SAM" id="Phobius"/>
    </source>
</evidence>
<feature type="transmembrane region" description="Helical" evidence="11">
    <location>
        <begin position="176"/>
        <end position="195"/>
    </location>
</feature>
<evidence type="ECO:0000256" key="9">
    <source>
        <dbReference type="ARBA" id="ARBA00061532"/>
    </source>
</evidence>
<evidence type="ECO:0000256" key="2">
    <source>
        <dbReference type="ARBA" id="ARBA00022475"/>
    </source>
</evidence>
<evidence type="ECO:0000256" key="4">
    <source>
        <dbReference type="ARBA" id="ARBA00022960"/>
    </source>
</evidence>
<evidence type="ECO:0000256" key="8">
    <source>
        <dbReference type="ARBA" id="ARBA00060041"/>
    </source>
</evidence>
<keyword evidence="7 11" id="KW-0472">Membrane</keyword>
<dbReference type="PANTHER" id="PTHR43486:SF1">
    <property type="entry name" value="LIPID II FLIPPASE MURJ-RELATED"/>
    <property type="match status" value="1"/>
</dbReference>
<feature type="transmembrane region" description="Helical" evidence="11">
    <location>
        <begin position="84"/>
        <end position="103"/>
    </location>
</feature>
<feature type="transmembrane region" description="Helical" evidence="11">
    <location>
        <begin position="123"/>
        <end position="142"/>
    </location>
</feature>
<dbReference type="Pfam" id="PF03023">
    <property type="entry name" value="MurJ"/>
    <property type="match status" value="1"/>
</dbReference>
<feature type="transmembrane region" description="Helical" evidence="11">
    <location>
        <begin position="331"/>
        <end position="352"/>
    </location>
</feature>
<evidence type="ECO:0008006" key="14">
    <source>
        <dbReference type="Google" id="ProtNLM"/>
    </source>
</evidence>
<comment type="function">
    <text evidence="8">Involved in peptidoglycan biosynthesis. Transports lipid-linked peptidoglycan precursors from the inner to the outer leaflet of the cytoplasmic membrane.</text>
</comment>
<sequence length="490" mass="50442">MFGPAALLTLATLAGLLAGFAREWLLVAAWGAGGRSDAFLVAMFLPEALRTLLAGGLLSAALLPLWQAQTPARRGAWLAGQLRHWLGVGLGLAALLSLAAPWLTRALAPGVDAAHAAQAAAALRWLAWLAPGLLVQAALAAPLQAQGRFLLAGLGSLLFNLPAVSYLYWAGPAAEAATLAQCFLVGSLLMAAALLPGNWRLGWRPWLRAGRGEAGQAWRQLWPLLASGAASQGLGLLERVAASLLGEGTITLLNLARKLINLPLIALMSLNQVLLSKMSGALGADRLRLLDSGLAACTLLTLPAAAGLIGAAPALVALLLPAGLAASSLPLLLALYAPGIVFGAWNALLARYCYAGGDTRGPMLLELAGSALSAALLLTLPRWLGLPGLALAALAGVWLTGGLLAARLGQGLLPRLVRQGLTASVPLAAAGLLLFPLRGFGPWPQLALAAVAGAVLLFGLGWRFRADSKSREQERGKAKTAEEAESTRST</sequence>
<comment type="similarity">
    <text evidence="9">Belongs to the MurJ/MviN family.</text>
</comment>
<keyword evidence="3 11" id="KW-0812">Transmembrane</keyword>
<name>A0A1W0CR70_9NEIS</name>
<feature type="transmembrane region" description="Helical" evidence="11">
    <location>
        <begin position="443"/>
        <end position="462"/>
    </location>
</feature>
<feature type="transmembrane region" description="Helical" evidence="11">
    <location>
        <begin position="389"/>
        <end position="408"/>
    </location>
</feature>
<keyword evidence="5" id="KW-0573">Peptidoglycan synthesis</keyword>
<protein>
    <recommendedName>
        <fullName evidence="14">Murein biosynthesis integral membrane protein MurJ</fullName>
    </recommendedName>
</protein>
<dbReference type="GO" id="GO:0009252">
    <property type="term" value="P:peptidoglycan biosynthetic process"/>
    <property type="evidence" value="ECO:0007669"/>
    <property type="project" value="UniProtKB-KW"/>
</dbReference>
<dbReference type="GO" id="GO:0008360">
    <property type="term" value="P:regulation of cell shape"/>
    <property type="evidence" value="ECO:0007669"/>
    <property type="project" value="UniProtKB-KW"/>
</dbReference>
<evidence type="ECO:0000313" key="13">
    <source>
        <dbReference type="Proteomes" id="UP000192721"/>
    </source>
</evidence>
<dbReference type="RefSeq" id="WP_081555971.1">
    <property type="nucleotide sequence ID" value="NZ_MUKV01000019.1"/>
</dbReference>
<evidence type="ECO:0000256" key="6">
    <source>
        <dbReference type="ARBA" id="ARBA00022989"/>
    </source>
</evidence>
<feature type="region of interest" description="Disordered" evidence="10">
    <location>
        <begin position="467"/>
        <end position="490"/>
    </location>
</feature>
<evidence type="ECO:0000256" key="10">
    <source>
        <dbReference type="SAM" id="MobiDB-lite"/>
    </source>
</evidence>
<dbReference type="PRINTS" id="PR01806">
    <property type="entry name" value="VIRFACTRMVIN"/>
</dbReference>
<dbReference type="PANTHER" id="PTHR43486">
    <property type="entry name" value="LIPID II FLIPPASE MURJ-RELATED"/>
    <property type="match status" value="1"/>
</dbReference>
<dbReference type="InterPro" id="IPR004268">
    <property type="entry name" value="MurJ"/>
</dbReference>
<organism evidence="12 13">
    <name type="scientific">Chromobacterium haemolyticum</name>
    <dbReference type="NCBI Taxonomy" id="394935"/>
    <lineage>
        <taxon>Bacteria</taxon>
        <taxon>Pseudomonadati</taxon>
        <taxon>Pseudomonadota</taxon>
        <taxon>Betaproteobacteria</taxon>
        <taxon>Neisseriales</taxon>
        <taxon>Chromobacteriaceae</taxon>
        <taxon>Chromobacterium</taxon>
    </lineage>
</organism>
<proteinExistence type="inferred from homology"/>
<keyword evidence="2" id="KW-1003">Cell membrane</keyword>
<accession>A0A1W0CR70</accession>
<keyword evidence="6 11" id="KW-1133">Transmembrane helix</keyword>
<evidence type="ECO:0000313" key="12">
    <source>
        <dbReference type="EMBL" id="OQS37315.1"/>
    </source>
</evidence>
<feature type="transmembrane region" description="Helical" evidence="11">
    <location>
        <begin position="294"/>
        <end position="319"/>
    </location>
</feature>
<comment type="subcellular location">
    <subcellularLocation>
        <location evidence="1">Cell membrane</location>
        <topology evidence="1">Multi-pass membrane protein</topology>
    </subcellularLocation>
</comment>
<evidence type="ECO:0000256" key="3">
    <source>
        <dbReference type="ARBA" id="ARBA00022692"/>
    </source>
</evidence>
<evidence type="ECO:0000256" key="5">
    <source>
        <dbReference type="ARBA" id="ARBA00022984"/>
    </source>
</evidence>
<dbReference type="EMBL" id="MUKV01000019">
    <property type="protein sequence ID" value="OQS37315.1"/>
    <property type="molecule type" value="Genomic_DNA"/>
</dbReference>
<dbReference type="GO" id="GO:0005886">
    <property type="term" value="C:plasma membrane"/>
    <property type="evidence" value="ECO:0007669"/>
    <property type="project" value="UniProtKB-SubCell"/>
</dbReference>
<feature type="transmembrane region" description="Helical" evidence="11">
    <location>
        <begin position="149"/>
        <end position="170"/>
    </location>
</feature>
<keyword evidence="4" id="KW-0133">Cell shape</keyword>
<feature type="transmembrane region" description="Helical" evidence="11">
    <location>
        <begin position="38"/>
        <end position="63"/>
    </location>
</feature>
<dbReference type="AlphaFoldDB" id="A0A1W0CR70"/>